<dbReference type="Proteomes" id="UP000546007">
    <property type="component" value="Unassembled WGS sequence"/>
</dbReference>
<dbReference type="EMBL" id="JACIES010000005">
    <property type="protein sequence ID" value="MBB4026367.1"/>
    <property type="molecule type" value="Genomic_DNA"/>
</dbReference>
<evidence type="ECO:0000313" key="2">
    <source>
        <dbReference type="Proteomes" id="UP000546007"/>
    </source>
</evidence>
<gene>
    <name evidence="1" type="ORF">GGR14_002161</name>
</gene>
<organism evidence="1 2">
    <name type="scientific">Butyricimonas faecihominis</name>
    <dbReference type="NCBI Taxonomy" id="1472416"/>
    <lineage>
        <taxon>Bacteria</taxon>
        <taxon>Pseudomonadati</taxon>
        <taxon>Bacteroidota</taxon>
        <taxon>Bacteroidia</taxon>
        <taxon>Bacteroidales</taxon>
        <taxon>Odoribacteraceae</taxon>
        <taxon>Butyricimonas</taxon>
    </lineage>
</organism>
<comment type="caution">
    <text evidence="1">The sequence shown here is derived from an EMBL/GenBank/DDBJ whole genome shotgun (WGS) entry which is preliminary data.</text>
</comment>
<name>A0A7W6HWR5_9BACT</name>
<evidence type="ECO:0000313" key="1">
    <source>
        <dbReference type="EMBL" id="MBB4026367.1"/>
    </source>
</evidence>
<keyword evidence="2" id="KW-1185">Reference proteome</keyword>
<proteinExistence type="predicted"/>
<sequence length="47" mass="5471">MCLKQWKIISLKVRVMFEFLSFNKHQLLGPEANSLNLPKRPGVCVQK</sequence>
<reference evidence="1 2" key="1">
    <citation type="submission" date="2020-08" db="EMBL/GenBank/DDBJ databases">
        <title>Genomic Encyclopedia of Type Strains, Phase IV (KMG-IV): sequencing the most valuable type-strain genomes for metagenomic binning, comparative biology and taxonomic classification.</title>
        <authorList>
            <person name="Goeker M."/>
        </authorList>
    </citation>
    <scope>NUCLEOTIDE SEQUENCE [LARGE SCALE GENOMIC DNA]</scope>
    <source>
        <strain evidence="1 2">DSM 105721</strain>
    </source>
</reference>
<protein>
    <submittedName>
        <fullName evidence="1">Uncharacterized protein</fullName>
    </submittedName>
</protein>
<accession>A0A7W6HWR5</accession>
<dbReference type="AlphaFoldDB" id="A0A7W6HWR5"/>